<keyword evidence="2" id="KW-1185">Reference proteome</keyword>
<dbReference type="OrthoDB" id="9923717at2"/>
<accession>A0A1P8K031</accession>
<protein>
    <submittedName>
        <fullName evidence="1">Uncharacterized protein</fullName>
    </submittedName>
</protein>
<reference evidence="1 2" key="1">
    <citation type="submission" date="2017-01" db="EMBL/GenBank/DDBJ databases">
        <authorList>
            <person name="Mah S.A."/>
            <person name="Swanson W.J."/>
            <person name="Moy G.W."/>
            <person name="Vacquier V.D."/>
        </authorList>
    </citation>
    <scope>NUCLEOTIDE SEQUENCE [LARGE SCALE GENOMIC DNA]</scope>
    <source>
        <strain evidence="1 2">DCY110</strain>
    </source>
</reference>
<dbReference type="EMBL" id="CP019236">
    <property type="protein sequence ID" value="APW39352.1"/>
    <property type="molecule type" value="Genomic_DNA"/>
</dbReference>
<dbReference type="Proteomes" id="UP000186609">
    <property type="component" value="Chromosome"/>
</dbReference>
<sequence length="77" mass="8355">MQIPFDHATDSGTASANQALLDALKCEVDEFLESALTERFTVASPNGGLRTEVREIPMYLLPERENRISVGMAATAS</sequence>
<dbReference type="KEGG" id="rhy:RD110_20785"/>
<dbReference type="AlphaFoldDB" id="A0A1P8K031"/>
<gene>
    <name evidence="1" type="ORF">RD110_20785</name>
</gene>
<evidence type="ECO:0000313" key="2">
    <source>
        <dbReference type="Proteomes" id="UP000186609"/>
    </source>
</evidence>
<name>A0A1P8K031_9BURK</name>
<dbReference type="STRING" id="1842727.RD110_20785"/>
<organism evidence="1 2">
    <name type="scientific">Rhodoferax koreensis</name>
    <dbReference type="NCBI Taxonomy" id="1842727"/>
    <lineage>
        <taxon>Bacteria</taxon>
        <taxon>Pseudomonadati</taxon>
        <taxon>Pseudomonadota</taxon>
        <taxon>Betaproteobacteria</taxon>
        <taxon>Burkholderiales</taxon>
        <taxon>Comamonadaceae</taxon>
        <taxon>Rhodoferax</taxon>
    </lineage>
</organism>
<evidence type="ECO:0000313" key="1">
    <source>
        <dbReference type="EMBL" id="APW39352.1"/>
    </source>
</evidence>
<proteinExistence type="predicted"/>
<dbReference type="RefSeq" id="WP_076201668.1">
    <property type="nucleotide sequence ID" value="NZ_CP019236.1"/>
</dbReference>